<keyword evidence="4" id="KW-1185">Reference proteome</keyword>
<accession>A0A1I0CL35</accession>
<dbReference type="OrthoDB" id="1644433at2"/>
<dbReference type="EMBL" id="FOIN01000003">
    <property type="protein sequence ID" value="SET19697.1"/>
    <property type="molecule type" value="Genomic_DNA"/>
</dbReference>
<protein>
    <submittedName>
        <fullName evidence="3">Uncharacterized protein</fullName>
    </submittedName>
</protein>
<keyword evidence="2" id="KW-1133">Transmembrane helix</keyword>
<feature type="compositionally biased region" description="Basic and acidic residues" evidence="1">
    <location>
        <begin position="38"/>
        <end position="48"/>
    </location>
</feature>
<sequence>MSHERFKFDDEIDDLEELQPINTENKAVNDINKSLADSGDKDSGDKSMGKGKKKKRKFKKSYIFLLLLLSIAIGFVIYVFVAGGNDGPVYGDRCASLIAIDKDKFNSVEDTVKADPNINSVNIEVDCRIIKISMNFVDNITSDDAKTLATNALHTLDDALGQPKSEGSAYSELLGTANGRGQYNVEFVLTSNGDTNFPIFGTKHPNNDEISFTGANVVDQNATDRALKKDETQ</sequence>
<dbReference type="Proteomes" id="UP000198558">
    <property type="component" value="Unassembled WGS sequence"/>
</dbReference>
<dbReference type="GeneID" id="78287536"/>
<evidence type="ECO:0000313" key="4">
    <source>
        <dbReference type="Proteomes" id="UP000198558"/>
    </source>
</evidence>
<dbReference type="RefSeq" id="WP_092352157.1">
    <property type="nucleotide sequence ID" value="NZ_CAPIQY010000020.1"/>
</dbReference>
<feature type="region of interest" description="Disordered" evidence="1">
    <location>
        <begin position="30"/>
        <end position="52"/>
    </location>
</feature>
<evidence type="ECO:0000256" key="1">
    <source>
        <dbReference type="SAM" id="MobiDB-lite"/>
    </source>
</evidence>
<feature type="transmembrane region" description="Helical" evidence="2">
    <location>
        <begin position="62"/>
        <end position="81"/>
    </location>
</feature>
<proteinExistence type="predicted"/>
<evidence type="ECO:0000256" key="2">
    <source>
        <dbReference type="SAM" id="Phobius"/>
    </source>
</evidence>
<organism evidence="3 4">
    <name type="scientific">Thomasclavelia cocleata</name>
    <dbReference type="NCBI Taxonomy" id="69824"/>
    <lineage>
        <taxon>Bacteria</taxon>
        <taxon>Bacillati</taxon>
        <taxon>Bacillota</taxon>
        <taxon>Erysipelotrichia</taxon>
        <taxon>Erysipelotrichales</taxon>
        <taxon>Coprobacillaceae</taxon>
        <taxon>Thomasclavelia</taxon>
    </lineage>
</organism>
<gene>
    <name evidence="3" type="ORF">SAMN04489758_10380</name>
</gene>
<reference evidence="4" key="1">
    <citation type="submission" date="2016-10" db="EMBL/GenBank/DDBJ databases">
        <authorList>
            <person name="Varghese N."/>
            <person name="Submissions S."/>
        </authorList>
    </citation>
    <scope>NUCLEOTIDE SEQUENCE [LARGE SCALE GENOMIC DNA]</scope>
    <source>
        <strain evidence="4">DSM 1551</strain>
    </source>
</reference>
<evidence type="ECO:0000313" key="3">
    <source>
        <dbReference type="EMBL" id="SET19697.1"/>
    </source>
</evidence>
<keyword evidence="2" id="KW-0812">Transmembrane</keyword>
<dbReference type="AlphaFoldDB" id="A0A1I0CL35"/>
<name>A0A1I0CL35_9FIRM</name>
<keyword evidence="2" id="KW-0472">Membrane</keyword>